<organism evidence="2 3">
    <name type="scientific">Flavobacterium aciduliphilum</name>
    <dbReference type="NCBI Taxonomy" id="1101402"/>
    <lineage>
        <taxon>Bacteria</taxon>
        <taxon>Pseudomonadati</taxon>
        <taxon>Bacteroidota</taxon>
        <taxon>Flavobacteriia</taxon>
        <taxon>Flavobacteriales</taxon>
        <taxon>Flavobacteriaceae</taxon>
        <taxon>Flavobacterium</taxon>
    </lineage>
</organism>
<proteinExistence type="predicted"/>
<reference evidence="2 3" key="1">
    <citation type="submission" date="2018-06" db="EMBL/GenBank/DDBJ databases">
        <title>Genomic Encyclopedia of Archaeal and Bacterial Type Strains, Phase II (KMG-II): from individual species to whole genera.</title>
        <authorList>
            <person name="Goeker M."/>
        </authorList>
    </citation>
    <scope>NUCLEOTIDE SEQUENCE [LARGE SCALE GENOMIC DNA]</scope>
    <source>
        <strain evidence="2 3">DSM 25663</strain>
    </source>
</reference>
<feature type="transmembrane region" description="Helical" evidence="1">
    <location>
        <begin position="6"/>
        <end position="24"/>
    </location>
</feature>
<keyword evidence="1" id="KW-1133">Transmembrane helix</keyword>
<keyword evidence="3" id="KW-1185">Reference proteome</keyword>
<keyword evidence="1" id="KW-0472">Membrane</keyword>
<gene>
    <name evidence="2" type="ORF">CLV55_10379</name>
</gene>
<feature type="transmembrane region" description="Helical" evidence="1">
    <location>
        <begin position="45"/>
        <end position="68"/>
    </location>
</feature>
<name>A0A328YJP5_9FLAO</name>
<dbReference type="RefSeq" id="WP_112112562.1">
    <property type="nucleotide sequence ID" value="NZ_QLSZ01000003.1"/>
</dbReference>
<dbReference type="Proteomes" id="UP000248840">
    <property type="component" value="Unassembled WGS sequence"/>
</dbReference>
<sequence length="76" mass="8701">MTLASIGLWVTVIYLINFVSLNFLKQMNASEEHRDAYSPFVLKVAKFPSCGFTIVLFLVLFGFLLQLIEFILNKNL</sequence>
<comment type="caution">
    <text evidence="2">The sequence shown here is derived from an EMBL/GenBank/DDBJ whole genome shotgun (WGS) entry which is preliminary data.</text>
</comment>
<dbReference type="AlphaFoldDB" id="A0A328YJP5"/>
<keyword evidence="1" id="KW-0812">Transmembrane</keyword>
<dbReference type="EMBL" id="QLSZ01000003">
    <property type="protein sequence ID" value="RAR73760.1"/>
    <property type="molecule type" value="Genomic_DNA"/>
</dbReference>
<evidence type="ECO:0000313" key="2">
    <source>
        <dbReference type="EMBL" id="RAR73760.1"/>
    </source>
</evidence>
<evidence type="ECO:0000313" key="3">
    <source>
        <dbReference type="Proteomes" id="UP000248840"/>
    </source>
</evidence>
<evidence type="ECO:0000256" key="1">
    <source>
        <dbReference type="SAM" id="Phobius"/>
    </source>
</evidence>
<protein>
    <submittedName>
        <fullName evidence="2">Uncharacterized protein</fullName>
    </submittedName>
</protein>
<accession>A0A328YJP5</accession>